<evidence type="ECO:0000256" key="5">
    <source>
        <dbReference type="ARBA" id="ARBA00023163"/>
    </source>
</evidence>
<dbReference type="Pfam" id="PF00486">
    <property type="entry name" value="Trans_reg_C"/>
    <property type="match status" value="1"/>
</dbReference>
<dbReference type="InterPro" id="IPR036388">
    <property type="entry name" value="WH-like_DNA-bd_sf"/>
</dbReference>
<evidence type="ECO:0000259" key="9">
    <source>
        <dbReference type="PROSITE" id="PS51755"/>
    </source>
</evidence>
<dbReference type="PROSITE" id="PS51755">
    <property type="entry name" value="OMPR_PHOB"/>
    <property type="match status" value="1"/>
</dbReference>
<dbReference type="RefSeq" id="WP_324387280.1">
    <property type="nucleotide sequence ID" value="NZ_BAAAPN010000057.1"/>
</dbReference>
<dbReference type="InterPro" id="IPR001789">
    <property type="entry name" value="Sig_transdc_resp-reg_receiver"/>
</dbReference>
<dbReference type="InterPro" id="IPR011006">
    <property type="entry name" value="CheY-like_superfamily"/>
</dbReference>
<proteinExistence type="predicted"/>
<dbReference type="InterPro" id="IPR039420">
    <property type="entry name" value="WalR-like"/>
</dbReference>
<organism evidence="10 11">
    <name type="scientific">Nostocoides vanveenii</name>
    <dbReference type="NCBI Taxonomy" id="330835"/>
    <lineage>
        <taxon>Bacteria</taxon>
        <taxon>Bacillati</taxon>
        <taxon>Actinomycetota</taxon>
        <taxon>Actinomycetes</taxon>
        <taxon>Micrococcales</taxon>
        <taxon>Intrasporangiaceae</taxon>
        <taxon>Nostocoides</taxon>
    </lineage>
</organism>
<keyword evidence="1 6" id="KW-0597">Phosphoprotein</keyword>
<dbReference type="Proteomes" id="UP001501475">
    <property type="component" value="Unassembled WGS sequence"/>
</dbReference>
<evidence type="ECO:0000256" key="4">
    <source>
        <dbReference type="ARBA" id="ARBA00023125"/>
    </source>
</evidence>
<dbReference type="SMART" id="SM00862">
    <property type="entry name" value="Trans_reg_C"/>
    <property type="match status" value="1"/>
</dbReference>
<feature type="DNA-binding region" description="OmpR/PhoB-type" evidence="7">
    <location>
        <begin position="124"/>
        <end position="222"/>
    </location>
</feature>
<keyword evidence="2" id="KW-0902">Two-component regulatory system</keyword>
<evidence type="ECO:0000256" key="2">
    <source>
        <dbReference type="ARBA" id="ARBA00023012"/>
    </source>
</evidence>
<reference evidence="10 11" key="1">
    <citation type="journal article" date="2019" name="Int. J. Syst. Evol. Microbiol.">
        <title>The Global Catalogue of Microorganisms (GCM) 10K type strain sequencing project: providing services to taxonomists for standard genome sequencing and annotation.</title>
        <authorList>
            <consortium name="The Broad Institute Genomics Platform"/>
            <consortium name="The Broad Institute Genome Sequencing Center for Infectious Disease"/>
            <person name="Wu L."/>
            <person name="Ma J."/>
        </authorList>
    </citation>
    <scope>NUCLEOTIDE SEQUENCE [LARGE SCALE GENOMIC DNA]</scope>
    <source>
        <strain evidence="10 11">JCM 15591</strain>
    </source>
</reference>
<dbReference type="PANTHER" id="PTHR48111">
    <property type="entry name" value="REGULATOR OF RPOS"/>
    <property type="match status" value="1"/>
</dbReference>
<evidence type="ECO:0000256" key="7">
    <source>
        <dbReference type="PROSITE-ProRule" id="PRU01091"/>
    </source>
</evidence>
<feature type="domain" description="Response regulatory" evidence="8">
    <location>
        <begin position="2"/>
        <end position="116"/>
    </location>
</feature>
<feature type="modified residue" description="4-aspartylphosphate" evidence="6">
    <location>
        <position position="51"/>
    </location>
</feature>
<dbReference type="CDD" id="cd00383">
    <property type="entry name" value="trans_reg_C"/>
    <property type="match status" value="1"/>
</dbReference>
<dbReference type="InterPro" id="IPR001867">
    <property type="entry name" value="OmpR/PhoB-type_DNA-bd"/>
</dbReference>
<dbReference type="PANTHER" id="PTHR48111:SF1">
    <property type="entry name" value="TWO-COMPONENT RESPONSE REGULATOR ORR33"/>
    <property type="match status" value="1"/>
</dbReference>
<dbReference type="EMBL" id="BAAAPN010000057">
    <property type="protein sequence ID" value="GAA1766110.1"/>
    <property type="molecule type" value="Genomic_DNA"/>
</dbReference>
<accession>A0ABN2KUL7</accession>
<evidence type="ECO:0000313" key="11">
    <source>
        <dbReference type="Proteomes" id="UP001501475"/>
    </source>
</evidence>
<evidence type="ECO:0000256" key="3">
    <source>
        <dbReference type="ARBA" id="ARBA00023015"/>
    </source>
</evidence>
<keyword evidence="3" id="KW-0805">Transcription regulation</keyword>
<dbReference type="SMART" id="SM00448">
    <property type="entry name" value="REC"/>
    <property type="match status" value="1"/>
</dbReference>
<dbReference type="Gene3D" id="3.40.50.2300">
    <property type="match status" value="1"/>
</dbReference>
<protein>
    <submittedName>
        <fullName evidence="10">Response regulator transcription factor</fullName>
    </submittedName>
</protein>
<comment type="caution">
    <text evidence="10">The sequence shown here is derived from an EMBL/GenBank/DDBJ whole genome shotgun (WGS) entry which is preliminary data.</text>
</comment>
<evidence type="ECO:0000313" key="10">
    <source>
        <dbReference type="EMBL" id="GAA1766110.1"/>
    </source>
</evidence>
<keyword evidence="4 7" id="KW-0238">DNA-binding</keyword>
<evidence type="ECO:0000256" key="6">
    <source>
        <dbReference type="PROSITE-ProRule" id="PRU00169"/>
    </source>
</evidence>
<dbReference type="PROSITE" id="PS50110">
    <property type="entry name" value="RESPONSE_REGULATORY"/>
    <property type="match status" value="1"/>
</dbReference>
<keyword evidence="11" id="KW-1185">Reference proteome</keyword>
<keyword evidence="5" id="KW-0804">Transcription</keyword>
<sequence>MRLLIVDDERDLATELAAILRGEGWVVDVAHDGLTGLAMAEYGGYDVVLLDIMLPGRNGYDVLKRIRASDPTTAVVMFSAKDGEFDQSDAFELGADDYVTKPFSVVVLAARLHAVLRRSGVPRQVTLACGTLTLDPMTKRVARGDQMIELTPREFALLHTLIRQPERVFSKSDLLDAVWDSDYPGADNVVEVYVGYLRKKVDVPFGVRTVETVRGMGYRLVADAPPG</sequence>
<dbReference type="Gene3D" id="1.10.10.10">
    <property type="entry name" value="Winged helix-like DNA-binding domain superfamily/Winged helix DNA-binding domain"/>
    <property type="match status" value="1"/>
</dbReference>
<gene>
    <name evidence="10" type="ORF">GCM10009810_26200</name>
</gene>
<feature type="domain" description="OmpR/PhoB-type" evidence="9">
    <location>
        <begin position="124"/>
        <end position="222"/>
    </location>
</feature>
<evidence type="ECO:0000259" key="8">
    <source>
        <dbReference type="PROSITE" id="PS50110"/>
    </source>
</evidence>
<dbReference type="Pfam" id="PF00072">
    <property type="entry name" value="Response_reg"/>
    <property type="match status" value="1"/>
</dbReference>
<dbReference type="SUPFAM" id="SSF52172">
    <property type="entry name" value="CheY-like"/>
    <property type="match status" value="1"/>
</dbReference>
<name>A0ABN2KUL7_9MICO</name>
<evidence type="ECO:0000256" key="1">
    <source>
        <dbReference type="ARBA" id="ARBA00022553"/>
    </source>
</evidence>